<organism evidence="2 3">
    <name type="scientific">Alteromonas pelagimontana</name>
    <dbReference type="NCBI Taxonomy" id="1858656"/>
    <lineage>
        <taxon>Bacteria</taxon>
        <taxon>Pseudomonadati</taxon>
        <taxon>Pseudomonadota</taxon>
        <taxon>Gammaproteobacteria</taxon>
        <taxon>Alteromonadales</taxon>
        <taxon>Alteromonadaceae</taxon>
        <taxon>Alteromonas/Salinimonas group</taxon>
        <taxon>Alteromonas</taxon>
    </lineage>
</organism>
<dbReference type="InterPro" id="IPR012349">
    <property type="entry name" value="Split_barrel_FMN-bd"/>
</dbReference>
<dbReference type="Gene3D" id="2.30.110.10">
    <property type="entry name" value="Electron Transport, Fmn-binding Protein, Chain A"/>
    <property type="match status" value="1"/>
</dbReference>
<accession>A0A6M4M8F2</accession>
<evidence type="ECO:0000259" key="1">
    <source>
        <dbReference type="Pfam" id="PF12766"/>
    </source>
</evidence>
<dbReference type="GO" id="GO:0010181">
    <property type="term" value="F:FMN binding"/>
    <property type="evidence" value="ECO:0007669"/>
    <property type="project" value="InterPro"/>
</dbReference>
<proteinExistence type="predicted"/>
<dbReference type="KEGG" id="apel:CA267_000830"/>
<reference evidence="2 3" key="2">
    <citation type="submission" date="2020-04" db="EMBL/GenBank/DDBJ databases">
        <title>Complete genome sequence of Alteromonas pelagimontana 5.12T.</title>
        <authorList>
            <person name="Sinha R.K."/>
            <person name="Krishnan K.P."/>
            <person name="Kurian J.P."/>
        </authorList>
    </citation>
    <scope>NUCLEOTIDE SEQUENCE [LARGE SCALE GENOMIC DNA]</scope>
    <source>
        <strain evidence="2 3">5.12</strain>
    </source>
</reference>
<dbReference type="InterPro" id="IPR024624">
    <property type="entry name" value="Pyridox_Oxase_Alr4036_FMN-bd"/>
</dbReference>
<gene>
    <name evidence="2" type="ORF">CA267_000830</name>
</gene>
<name>A0A6M4M8F2_9ALTE</name>
<dbReference type="AlphaFoldDB" id="A0A6M4M8F2"/>
<dbReference type="Proteomes" id="UP000219285">
    <property type="component" value="Chromosome"/>
</dbReference>
<sequence>MLLRPVGNCSCKARFSNNEEQPESRFFQLATNDRYGYPAVRTVVYRGFKQDSTSLLLTSGTRTDKIQHIRKKATTSVCWYFAQTRAQFRFQTQASFFNSANH</sequence>
<evidence type="ECO:0000313" key="2">
    <source>
        <dbReference type="EMBL" id="QJR79443.1"/>
    </source>
</evidence>
<reference evidence="3" key="1">
    <citation type="submission" date="2014-12" db="EMBL/GenBank/DDBJ databases">
        <title>Complete genome sequence of a multi-drug resistant Klebsiella pneumoniae.</title>
        <authorList>
            <person name="Hua X."/>
            <person name="Chen Q."/>
            <person name="Li X."/>
            <person name="Feng Y."/>
            <person name="Ruan Z."/>
            <person name="Yu Y."/>
        </authorList>
    </citation>
    <scope>NUCLEOTIDE SEQUENCE [LARGE SCALE GENOMIC DNA]</scope>
    <source>
        <strain evidence="3">5.12</strain>
    </source>
</reference>
<dbReference type="OrthoDB" id="5736591at2"/>
<dbReference type="EMBL" id="CP052766">
    <property type="protein sequence ID" value="QJR79443.1"/>
    <property type="molecule type" value="Genomic_DNA"/>
</dbReference>
<dbReference type="PANTHER" id="PTHR28243:SF1">
    <property type="entry name" value="PYRIDOXAMINE 5'-PHOSPHATE OXIDASE ALR4036 FAMILY FMN-BINDING DOMAIN-CONTAINING PROTEIN"/>
    <property type="match status" value="1"/>
</dbReference>
<dbReference type="Pfam" id="PF12766">
    <property type="entry name" value="Pyridox_oxase_2"/>
    <property type="match status" value="1"/>
</dbReference>
<dbReference type="PANTHER" id="PTHR28243">
    <property type="entry name" value="AGL049CP"/>
    <property type="match status" value="1"/>
</dbReference>
<feature type="domain" description="Pyridoxamine 5'-phosphate oxidase Alr4036 family FMN-binding" evidence="1">
    <location>
        <begin position="14"/>
        <end position="95"/>
    </location>
</feature>
<protein>
    <recommendedName>
        <fullName evidence="1">Pyridoxamine 5'-phosphate oxidase Alr4036 family FMN-binding domain-containing protein</fullName>
    </recommendedName>
</protein>
<dbReference type="SUPFAM" id="SSF50475">
    <property type="entry name" value="FMN-binding split barrel"/>
    <property type="match status" value="1"/>
</dbReference>
<evidence type="ECO:0000313" key="3">
    <source>
        <dbReference type="Proteomes" id="UP000219285"/>
    </source>
</evidence>
<keyword evidence="3" id="KW-1185">Reference proteome</keyword>
<dbReference type="RefSeq" id="WP_075609228.1">
    <property type="nucleotide sequence ID" value="NZ_CP052766.1"/>
</dbReference>